<feature type="domain" description="Aminotransferase class I/classII large" evidence="3">
    <location>
        <begin position="70"/>
        <end position="422"/>
    </location>
</feature>
<keyword evidence="4" id="KW-0032">Aminotransferase</keyword>
<dbReference type="GO" id="GO:0030170">
    <property type="term" value="F:pyridoxal phosphate binding"/>
    <property type="evidence" value="ECO:0007669"/>
    <property type="project" value="InterPro"/>
</dbReference>
<dbReference type="GO" id="GO:0006520">
    <property type="term" value="P:amino acid metabolic process"/>
    <property type="evidence" value="ECO:0007669"/>
    <property type="project" value="TreeGrafter"/>
</dbReference>
<evidence type="ECO:0000256" key="1">
    <source>
        <dbReference type="ARBA" id="ARBA00007441"/>
    </source>
</evidence>
<dbReference type="OrthoDB" id="7042322at2759"/>
<evidence type="ECO:0000256" key="2">
    <source>
        <dbReference type="ARBA" id="ARBA00022898"/>
    </source>
</evidence>
<accession>A0A8E2F3I3</accession>
<feature type="non-terminal residue" evidence="4">
    <location>
        <position position="427"/>
    </location>
</feature>
<organism evidence="4 5">
    <name type="scientific">Glonium stellatum</name>
    <dbReference type="NCBI Taxonomy" id="574774"/>
    <lineage>
        <taxon>Eukaryota</taxon>
        <taxon>Fungi</taxon>
        <taxon>Dikarya</taxon>
        <taxon>Ascomycota</taxon>
        <taxon>Pezizomycotina</taxon>
        <taxon>Dothideomycetes</taxon>
        <taxon>Pleosporomycetidae</taxon>
        <taxon>Gloniales</taxon>
        <taxon>Gloniaceae</taxon>
        <taxon>Glonium</taxon>
    </lineage>
</organism>
<dbReference type="Gene3D" id="3.90.1150.10">
    <property type="entry name" value="Aspartate Aminotransferase, domain 1"/>
    <property type="match status" value="1"/>
</dbReference>
<name>A0A8E2F3I3_9PEZI</name>
<dbReference type="InterPro" id="IPR050478">
    <property type="entry name" value="Ethylene_sulfur-biosynth"/>
</dbReference>
<keyword evidence="4" id="KW-0808">Transferase</keyword>
<comment type="similarity">
    <text evidence="1">Belongs to the class-I pyridoxal-phosphate-dependent aminotransferase family.</text>
</comment>
<dbReference type="EMBL" id="KV749340">
    <property type="protein sequence ID" value="OCL09907.1"/>
    <property type="molecule type" value="Genomic_DNA"/>
</dbReference>
<dbReference type="CDD" id="cd00609">
    <property type="entry name" value="AAT_like"/>
    <property type="match status" value="1"/>
</dbReference>
<keyword evidence="5" id="KW-1185">Reference proteome</keyword>
<dbReference type="PANTHER" id="PTHR43795:SF63">
    <property type="entry name" value="PUTATIVE (AFU_ORTHOLOGUE AFUA_4G00630)-RELATED"/>
    <property type="match status" value="1"/>
</dbReference>
<dbReference type="InterPro" id="IPR015422">
    <property type="entry name" value="PyrdxlP-dep_Trfase_small"/>
</dbReference>
<dbReference type="Proteomes" id="UP000250140">
    <property type="component" value="Unassembled WGS sequence"/>
</dbReference>
<dbReference type="PRINTS" id="PR00753">
    <property type="entry name" value="ACCSYNTHASE"/>
</dbReference>
<evidence type="ECO:0000259" key="3">
    <source>
        <dbReference type="Pfam" id="PF00155"/>
    </source>
</evidence>
<reference evidence="4 5" key="1">
    <citation type="journal article" date="2016" name="Nat. Commun.">
        <title>Ectomycorrhizal ecology is imprinted in the genome of the dominant symbiotic fungus Cenococcum geophilum.</title>
        <authorList>
            <consortium name="DOE Joint Genome Institute"/>
            <person name="Peter M."/>
            <person name="Kohler A."/>
            <person name="Ohm R.A."/>
            <person name="Kuo A."/>
            <person name="Krutzmann J."/>
            <person name="Morin E."/>
            <person name="Arend M."/>
            <person name="Barry K.W."/>
            <person name="Binder M."/>
            <person name="Choi C."/>
            <person name="Clum A."/>
            <person name="Copeland A."/>
            <person name="Grisel N."/>
            <person name="Haridas S."/>
            <person name="Kipfer T."/>
            <person name="LaButti K."/>
            <person name="Lindquist E."/>
            <person name="Lipzen A."/>
            <person name="Maire R."/>
            <person name="Meier B."/>
            <person name="Mihaltcheva S."/>
            <person name="Molinier V."/>
            <person name="Murat C."/>
            <person name="Poggeler S."/>
            <person name="Quandt C.A."/>
            <person name="Sperisen C."/>
            <person name="Tritt A."/>
            <person name="Tisserant E."/>
            <person name="Crous P.W."/>
            <person name="Henrissat B."/>
            <person name="Nehls U."/>
            <person name="Egli S."/>
            <person name="Spatafora J.W."/>
            <person name="Grigoriev I.V."/>
            <person name="Martin F.M."/>
        </authorList>
    </citation>
    <scope>NUCLEOTIDE SEQUENCE [LARGE SCALE GENOMIC DNA]</scope>
    <source>
        <strain evidence="4 5">CBS 207.34</strain>
    </source>
</reference>
<dbReference type="InterPro" id="IPR015424">
    <property type="entry name" value="PyrdxlP-dep_Trfase"/>
</dbReference>
<evidence type="ECO:0000313" key="5">
    <source>
        <dbReference type="Proteomes" id="UP000250140"/>
    </source>
</evidence>
<dbReference type="InterPro" id="IPR015421">
    <property type="entry name" value="PyrdxlP-dep_Trfase_major"/>
</dbReference>
<dbReference type="InterPro" id="IPR004839">
    <property type="entry name" value="Aminotransferase_I/II_large"/>
</dbReference>
<dbReference type="Gene3D" id="3.40.640.10">
    <property type="entry name" value="Type I PLP-dependent aspartate aminotransferase-like (Major domain)"/>
    <property type="match status" value="1"/>
</dbReference>
<proteinExistence type="inferred from homology"/>
<protein>
    <submittedName>
        <fullName evidence="4">Aminotransferase</fullName>
    </submittedName>
</protein>
<dbReference type="GO" id="GO:0008483">
    <property type="term" value="F:transaminase activity"/>
    <property type="evidence" value="ECO:0007669"/>
    <property type="project" value="UniProtKB-KW"/>
</dbReference>
<dbReference type="InterPro" id="IPR004838">
    <property type="entry name" value="NHTrfase_class1_PyrdxlP-BS"/>
</dbReference>
<keyword evidence="2" id="KW-0663">Pyridoxal phosphate</keyword>
<sequence>RGAAAGSHAGENRVWDVASNLWHPENNLDGYLSLGVVENALMYEELSQFVQHRVKVPHKALTYDDGPIGSKHPRESISRFLTRKFQPAFSIEPEHIVVTNGLSTAIEHCSWALADPGDGVLLGQPYYRAFLADIGLRFGVKVVPVPFGKIDPCGIECVNQYEETIKNSKSEGMKIRALVLYHPYNPLGRYYSRDTIIALTRLCQKHGIHLISDEVYALSIWKNTIDTLAEYLSGSSVVKFESVSSINPTGIVDPSLVHVLWGIGKDFGANGLRLGVVISQSNRVFLTACGTCALYSSASSLSEYATAEILNDEMFVDQYIEENRKRLSEAHGFAVQLLQNHCIEHAPVANAAFFLWINLGKAYLSRHPEEATFAITDFVYQKLMSKRIYLVSGDVTGAEEPGWFRPVFSQPREQVEEGIRRIIEAIR</sequence>
<dbReference type="PROSITE" id="PS00105">
    <property type="entry name" value="AA_TRANSFER_CLASS_1"/>
    <property type="match status" value="1"/>
</dbReference>
<dbReference type="Pfam" id="PF00155">
    <property type="entry name" value="Aminotran_1_2"/>
    <property type="match status" value="1"/>
</dbReference>
<dbReference type="SUPFAM" id="SSF53383">
    <property type="entry name" value="PLP-dependent transferases"/>
    <property type="match status" value="1"/>
</dbReference>
<dbReference type="PANTHER" id="PTHR43795">
    <property type="entry name" value="BIFUNCTIONAL ASPARTATE AMINOTRANSFERASE AND GLUTAMATE/ASPARTATE-PREPHENATE AMINOTRANSFERASE-RELATED"/>
    <property type="match status" value="1"/>
</dbReference>
<dbReference type="AlphaFoldDB" id="A0A8E2F3I3"/>
<evidence type="ECO:0000313" key="4">
    <source>
        <dbReference type="EMBL" id="OCL09907.1"/>
    </source>
</evidence>
<gene>
    <name evidence="4" type="ORF">AOQ84DRAFT_403160</name>
</gene>